<evidence type="ECO:0000256" key="2">
    <source>
        <dbReference type="SAM" id="Phobius"/>
    </source>
</evidence>
<accession>A0A7X2P5L4</accession>
<evidence type="ECO:0000313" key="5">
    <source>
        <dbReference type="Proteomes" id="UP000440513"/>
    </source>
</evidence>
<comment type="caution">
    <text evidence="4">The sequence shown here is derived from an EMBL/GenBank/DDBJ whole genome shotgun (WGS) entry which is preliminary data.</text>
</comment>
<dbReference type="EMBL" id="VUMS01000025">
    <property type="protein sequence ID" value="MST67407.1"/>
    <property type="molecule type" value="Genomic_DNA"/>
</dbReference>
<dbReference type="SUPFAM" id="SSF53300">
    <property type="entry name" value="vWA-like"/>
    <property type="match status" value="1"/>
</dbReference>
<feature type="region of interest" description="Disordered" evidence="1">
    <location>
        <begin position="343"/>
        <end position="362"/>
    </location>
</feature>
<dbReference type="Gene3D" id="3.40.50.410">
    <property type="entry name" value="von Willebrand factor, type A domain"/>
    <property type="match status" value="1"/>
</dbReference>
<dbReference type="InterPro" id="IPR036465">
    <property type="entry name" value="vWFA_dom_sf"/>
</dbReference>
<name>A0A7X2P5L4_9FIRM</name>
<keyword evidence="2" id="KW-0812">Transmembrane</keyword>
<evidence type="ECO:0000259" key="3">
    <source>
        <dbReference type="Pfam" id="PF11775"/>
    </source>
</evidence>
<reference evidence="4 5" key="1">
    <citation type="submission" date="2019-08" db="EMBL/GenBank/DDBJ databases">
        <title>In-depth cultivation of the pig gut microbiome towards novel bacterial diversity and tailored functional studies.</title>
        <authorList>
            <person name="Wylensek D."/>
            <person name="Hitch T.C.A."/>
            <person name="Clavel T."/>
        </authorList>
    </citation>
    <scope>NUCLEOTIDE SEQUENCE [LARGE SCALE GENOMIC DNA]</scope>
    <source>
        <strain evidence="4 5">BSM-380-WT-5A</strain>
    </source>
</reference>
<dbReference type="AlphaFoldDB" id="A0A7X2P5L4"/>
<gene>
    <name evidence="4" type="ORF">FYJ57_11940</name>
</gene>
<keyword evidence="2" id="KW-1133">Transmembrane helix</keyword>
<proteinExistence type="predicted"/>
<dbReference type="Proteomes" id="UP000440513">
    <property type="component" value="Unassembled WGS sequence"/>
</dbReference>
<dbReference type="InterPro" id="IPR025861">
    <property type="entry name" value="CobT_VWA_dom"/>
</dbReference>
<evidence type="ECO:0000256" key="1">
    <source>
        <dbReference type="SAM" id="MobiDB-lite"/>
    </source>
</evidence>
<protein>
    <recommendedName>
        <fullName evidence="3">Cobalamin biosynthesis protein CobT VWA domain-containing protein</fullName>
    </recommendedName>
</protein>
<keyword evidence="2" id="KW-0472">Membrane</keyword>
<dbReference type="InterPro" id="IPR051928">
    <property type="entry name" value="NorD/CobT"/>
</dbReference>
<dbReference type="PANTHER" id="PTHR41248">
    <property type="entry name" value="NORD PROTEIN"/>
    <property type="match status" value="1"/>
</dbReference>
<keyword evidence="5" id="KW-1185">Reference proteome</keyword>
<dbReference type="Pfam" id="PF11775">
    <property type="entry name" value="CobT_C"/>
    <property type="match status" value="1"/>
</dbReference>
<sequence length="713" mass="82397">MQKVHAPLKYTFFKRLQYFSLMRFWMVPTTHILIVIRFQNMEKIGGKKMNEQWTREEKETWNQKYYQSLDMSLKIYLAKLPPNRIPVLELETDENSWTNHAVIHIGTGDIFIRNEREMMAWSTFLLGHEIQHVLSTTEKSWEFGLERGFQKICEIFSRQVETPPRRFVKDADYDLFLMEIPKEGYHISKSALQKFVHFIVNSLEDGRIERIRCLKNPGYVNYIRLCRGQSWEEEPLPEKMKEKIDEPRVYLAVVLNQILTLATMSIYQRGFGTLAVEHIQIHRLLQKVISHIRKAVSAKTCRACMEEAVEICGLLASEIIEACKLTPLEELLAQLNQQFPQNQSFPADSRTEQTGEGGESQLFSLFGNSDLTANQEQEQTQNATAEQVKEAEVHAAMKDADQASREEIGIFMKTGKREQPAKDEVTSSQEDVLPDLTSVQNTYNGMVTFTEKKRTYHPDQQMPVTLLARARNLKRKVEKIFKNRQGLSLRGQNKGKIDAAKVYKLAMNRMDFFKRTQRSEPFEGCVYLLLDNSGSMGNGRMSKRNYCCGAAAVIEYAFSEHVLLKETAFTAYTDYMVEHTVIKDWHEHVSSNAAWNFYEKDSCASCNKDGYSIRVATKELLARVEKNKLLIVISDGLPSAYPGGREDGIEDVHAAVREARKAEIQVIAIYIQDDDNRKEAEEFRQMYETNCITTQPEQIEAELVHILKRFCFR</sequence>
<feature type="domain" description="Cobalamin biosynthesis protein CobT VWA" evidence="3">
    <location>
        <begin position="606"/>
        <end position="678"/>
    </location>
</feature>
<dbReference type="PANTHER" id="PTHR41248:SF1">
    <property type="entry name" value="NORD PROTEIN"/>
    <property type="match status" value="1"/>
</dbReference>
<feature type="transmembrane region" description="Helical" evidence="2">
    <location>
        <begin position="20"/>
        <end position="38"/>
    </location>
</feature>
<organism evidence="4 5">
    <name type="scientific">Oliverpabstia intestinalis</name>
    <dbReference type="NCBI Taxonomy" id="2606633"/>
    <lineage>
        <taxon>Bacteria</taxon>
        <taxon>Bacillati</taxon>
        <taxon>Bacillota</taxon>
        <taxon>Clostridia</taxon>
        <taxon>Lachnospirales</taxon>
        <taxon>Lachnospiraceae</taxon>
        <taxon>Oliverpabstia</taxon>
    </lineage>
</organism>
<evidence type="ECO:0000313" key="4">
    <source>
        <dbReference type="EMBL" id="MST67407.1"/>
    </source>
</evidence>